<accession>A0A1W1UZY7</accession>
<reference evidence="2 3" key="1">
    <citation type="submission" date="2017-04" db="EMBL/GenBank/DDBJ databases">
        <authorList>
            <person name="Afonso C.L."/>
            <person name="Miller P.J."/>
            <person name="Scott M.A."/>
            <person name="Spackman E."/>
            <person name="Goraichik I."/>
            <person name="Dimitrov K.M."/>
            <person name="Suarez D.L."/>
            <person name="Swayne D.E."/>
        </authorList>
    </citation>
    <scope>NUCLEOTIDE SEQUENCE [LARGE SCALE GENOMIC DNA]</scope>
    <source>
        <strain evidence="2 3">DSM 11270</strain>
    </source>
</reference>
<keyword evidence="3" id="KW-1185">Reference proteome</keyword>
<dbReference type="Pfam" id="PF12804">
    <property type="entry name" value="NTP_transf_3"/>
    <property type="match status" value="1"/>
</dbReference>
<dbReference type="InterPro" id="IPR025877">
    <property type="entry name" value="MobA-like_NTP_Trfase"/>
</dbReference>
<evidence type="ECO:0000313" key="2">
    <source>
        <dbReference type="EMBL" id="SMB86659.1"/>
    </source>
</evidence>
<proteinExistence type="predicted"/>
<dbReference type="AlphaFoldDB" id="A0A1W1UZY7"/>
<keyword evidence="2" id="KW-0808">Transferase</keyword>
<dbReference type="Proteomes" id="UP000192731">
    <property type="component" value="Unassembled WGS sequence"/>
</dbReference>
<gene>
    <name evidence="2" type="ORF">SAMN00017405_1173</name>
</gene>
<dbReference type="EMBL" id="FWWT01000013">
    <property type="protein sequence ID" value="SMB86659.1"/>
    <property type="molecule type" value="Genomic_DNA"/>
</dbReference>
<feature type="domain" description="MobA-like NTP transferase" evidence="1">
    <location>
        <begin position="26"/>
        <end position="128"/>
    </location>
</feature>
<dbReference type="OrthoDB" id="159246at2"/>
<sequence length="249" mass="28473">MNWAIVLAGSLNEGKLQECSKEKYEALIKIGERTMISYVIAALQESKSIERIIVVGPEQIKNTYKENDITLVPPGKDILESILNGIKQLKSNRQRGLIITSDIPLIKGYMIDEFIEECKELKGDIFYPLICKELNDLYYPGVERTYVNLKDGIYTGGNIFMLNPSIIEKSLKPAQRLIEMRKSPLRLVKYIGIKYIFKYIFHSLTLIEIENRVEELLGTKGKAILDRHPEIGIDVDKPSDLKVVREKLT</sequence>
<dbReference type="GO" id="GO:0016779">
    <property type="term" value="F:nucleotidyltransferase activity"/>
    <property type="evidence" value="ECO:0007669"/>
    <property type="project" value="UniProtKB-ARBA"/>
</dbReference>
<dbReference type="STRING" id="656914.SAMN00017405_1173"/>
<dbReference type="Gene3D" id="3.90.550.10">
    <property type="entry name" value="Spore Coat Polysaccharide Biosynthesis Protein SpsA, Chain A"/>
    <property type="match status" value="1"/>
</dbReference>
<evidence type="ECO:0000313" key="3">
    <source>
        <dbReference type="Proteomes" id="UP000192731"/>
    </source>
</evidence>
<protein>
    <submittedName>
        <fullName evidence="2">MobA-like NTP transferase domain-containing protein</fullName>
    </submittedName>
</protein>
<dbReference type="RefSeq" id="WP_084052566.1">
    <property type="nucleotide sequence ID" value="NZ_FWWT01000013.1"/>
</dbReference>
<evidence type="ECO:0000259" key="1">
    <source>
        <dbReference type="Pfam" id="PF12804"/>
    </source>
</evidence>
<dbReference type="InterPro" id="IPR029044">
    <property type="entry name" value="Nucleotide-diphossugar_trans"/>
</dbReference>
<organism evidence="2 3">
    <name type="scientific">Desulfonispora thiosulfatigenes DSM 11270</name>
    <dbReference type="NCBI Taxonomy" id="656914"/>
    <lineage>
        <taxon>Bacteria</taxon>
        <taxon>Bacillati</taxon>
        <taxon>Bacillota</taxon>
        <taxon>Clostridia</taxon>
        <taxon>Eubacteriales</taxon>
        <taxon>Peptococcaceae</taxon>
        <taxon>Desulfonispora</taxon>
    </lineage>
</organism>
<name>A0A1W1UZY7_DESTI</name>
<dbReference type="SUPFAM" id="SSF53448">
    <property type="entry name" value="Nucleotide-diphospho-sugar transferases"/>
    <property type="match status" value="1"/>
</dbReference>